<dbReference type="GO" id="GO:0016747">
    <property type="term" value="F:acyltransferase activity, transferring groups other than amino-acyl groups"/>
    <property type="evidence" value="ECO:0007669"/>
    <property type="project" value="InterPro"/>
</dbReference>
<keyword evidence="5" id="KW-1185">Reference proteome</keyword>
<feature type="domain" description="N-acetyltransferase" evidence="3">
    <location>
        <begin position="7"/>
        <end position="157"/>
    </location>
</feature>
<keyword evidence="2" id="KW-0012">Acyltransferase</keyword>
<name>A0A127A4Z1_9MICC</name>
<dbReference type="KEGG" id="satk:SA2016_3736"/>
<dbReference type="EMBL" id="CP014518">
    <property type="protein sequence ID" value="AMM34393.1"/>
    <property type="molecule type" value="Genomic_DNA"/>
</dbReference>
<dbReference type="Proteomes" id="UP000070134">
    <property type="component" value="Chromosome"/>
</dbReference>
<dbReference type="PROSITE" id="PS51186">
    <property type="entry name" value="GNAT"/>
    <property type="match status" value="1"/>
</dbReference>
<evidence type="ECO:0000259" key="3">
    <source>
        <dbReference type="PROSITE" id="PS51186"/>
    </source>
</evidence>
<dbReference type="Pfam" id="PF13508">
    <property type="entry name" value="Acetyltransf_7"/>
    <property type="match status" value="1"/>
</dbReference>
<evidence type="ECO:0000256" key="1">
    <source>
        <dbReference type="ARBA" id="ARBA00022679"/>
    </source>
</evidence>
<dbReference type="InterPro" id="IPR050832">
    <property type="entry name" value="Bact_Acetyltransf"/>
</dbReference>
<dbReference type="STRING" id="37927.SA2016_3736"/>
<dbReference type="AlphaFoldDB" id="A0A127A4Z1"/>
<evidence type="ECO:0000313" key="4">
    <source>
        <dbReference type="EMBL" id="AMM34393.1"/>
    </source>
</evidence>
<dbReference type="InterPro" id="IPR016181">
    <property type="entry name" value="Acyl_CoA_acyltransferase"/>
</dbReference>
<dbReference type="PANTHER" id="PTHR43877">
    <property type="entry name" value="AMINOALKYLPHOSPHONATE N-ACETYLTRANSFERASE-RELATED-RELATED"/>
    <property type="match status" value="1"/>
</dbReference>
<protein>
    <submittedName>
        <fullName evidence="4">GCN5-related N-acetyltransferase</fullName>
    </submittedName>
</protein>
<sequence length="167" mass="17905">MQTHPKLTIRLVPWSNPVGRDLRAAQQAELDARYGHNEHEAGDPPSAADTAVFLVAYERATGQPLGCGGLRWVERTTAEVKRVYVLPYARGAGIASSILVALEAEAYAAGVTLMLAEAGSAQPDGKMFYEASGYRRIANFGPYADLADSVCYAKPVMTPVRVHAVTA</sequence>
<dbReference type="RefSeq" id="WP_066501028.1">
    <property type="nucleotide sequence ID" value="NZ_BJMO01000085.1"/>
</dbReference>
<keyword evidence="1 4" id="KW-0808">Transferase</keyword>
<dbReference type="SUPFAM" id="SSF55729">
    <property type="entry name" value="Acyl-CoA N-acyltransferases (Nat)"/>
    <property type="match status" value="1"/>
</dbReference>
<accession>A0A127A4Z1</accession>
<dbReference type="PANTHER" id="PTHR43877:SF2">
    <property type="entry name" value="AMINOALKYLPHOSPHONATE N-ACETYLTRANSFERASE-RELATED"/>
    <property type="match status" value="1"/>
</dbReference>
<reference evidence="4 5" key="1">
    <citation type="submission" date="2016-02" db="EMBL/GenBank/DDBJ databases">
        <title>Complete genome of Sinomonas atrocyanea KCTC 3377.</title>
        <authorList>
            <person name="Kim K.M."/>
        </authorList>
    </citation>
    <scope>NUCLEOTIDE SEQUENCE [LARGE SCALE GENOMIC DNA]</scope>
    <source>
        <strain evidence="4 5">KCTC 3377</strain>
    </source>
</reference>
<evidence type="ECO:0000256" key="2">
    <source>
        <dbReference type="ARBA" id="ARBA00023315"/>
    </source>
</evidence>
<dbReference type="Gene3D" id="3.40.630.30">
    <property type="match status" value="1"/>
</dbReference>
<proteinExistence type="predicted"/>
<gene>
    <name evidence="4" type="ORF">SA2016_3736</name>
</gene>
<dbReference type="CDD" id="cd04301">
    <property type="entry name" value="NAT_SF"/>
    <property type="match status" value="1"/>
</dbReference>
<dbReference type="InterPro" id="IPR000182">
    <property type="entry name" value="GNAT_dom"/>
</dbReference>
<evidence type="ECO:0000313" key="5">
    <source>
        <dbReference type="Proteomes" id="UP000070134"/>
    </source>
</evidence>
<organism evidence="4 5">
    <name type="scientific">Sinomonas atrocyanea</name>
    <dbReference type="NCBI Taxonomy" id="37927"/>
    <lineage>
        <taxon>Bacteria</taxon>
        <taxon>Bacillati</taxon>
        <taxon>Actinomycetota</taxon>
        <taxon>Actinomycetes</taxon>
        <taxon>Micrococcales</taxon>
        <taxon>Micrococcaceae</taxon>
        <taxon>Sinomonas</taxon>
    </lineage>
</organism>
<dbReference type="OrthoDB" id="70840at2"/>